<sequence length="782" mass="85186">MSVATPGGSSQSPAVPSPGNQDAASNVPATDRVILEYLRSRGHANAAKALLEEIEAGTPDDSSKQAETVTRKDVVEGISVYADKPSRPGDNVLKDSKSVLQELGTMGNPPNIQALIASIETVGAEDILLSDPTYHQEGFRELEAWVDGSLDMYRPEFRPILFPIFCHFYFDLIQKCFKDAANQFFSKFSGSLAPSHSATLHHISTLQLPAHVQNDELAQRFRSEKYAIRMSRSGFSLLVGWLTEGFGGEAPGAGDGFTGDTGKRGRAQVMRVVNNHLRFDVTLSNPTTLSPHEWEESTGLLASLIPQLPGSKANLIDPQAFNSSKGVLKLGPAPISEDLRVEAERVLRDQAMVDRDPSVQYDLSLTRVVPQGLIAPTEADLLPRPPSFKTIDVEREVNIVRDARKRIRLDPSVLTNVDPNSPQASALRARALPSICAYTLHDVAEGAPCCTFSPDTSLMAAGFAESYIRLWSLKGEKLKGLRSDFNSKDVTSLNKIREKKGSTTRKLIGHSGPVYSVAFDPLSGSAAPPKYLLSASADATTRLWSLDTFTNVVAFRGHENPVWDVKWSPMGIYFATASRDRTARLWSTDRTSCLRIYAGHLSDVDCVQFHPNSLYLATGSSDWTARLWDVQRGSTLRVFIGHQGAVSSLAISPDGKYLATAGEDLAINLWDLGSGKRIKKMTGHTSSIYSLAFSAESSLLVSGGADWTVRTWDVKSAGGPRPKSLKNGSMLNGTRHYGEEDNSETVDLLATFPTKRTPVTNVQFTSRNLCLVGGVYLSPETR</sequence>
<dbReference type="OrthoDB" id="10266330at2759"/>
<keyword evidence="2 7" id="KW-0853">WD repeat</keyword>
<feature type="repeat" description="WD" evidence="7">
    <location>
        <begin position="507"/>
        <end position="554"/>
    </location>
</feature>
<dbReference type="PANTHER" id="PTHR19879:SF1">
    <property type="entry name" value="CANNONBALL-RELATED"/>
    <property type="match status" value="1"/>
</dbReference>
<keyword evidence="5" id="KW-0804">Transcription</keyword>
<dbReference type="FunCoup" id="A0A409VW75">
    <property type="interactions" value="264"/>
</dbReference>
<organism evidence="10 11">
    <name type="scientific">Gymnopilus dilepis</name>
    <dbReference type="NCBI Taxonomy" id="231916"/>
    <lineage>
        <taxon>Eukaryota</taxon>
        <taxon>Fungi</taxon>
        <taxon>Dikarya</taxon>
        <taxon>Basidiomycota</taxon>
        <taxon>Agaricomycotina</taxon>
        <taxon>Agaricomycetes</taxon>
        <taxon>Agaricomycetidae</taxon>
        <taxon>Agaricales</taxon>
        <taxon>Agaricineae</taxon>
        <taxon>Hymenogastraceae</taxon>
        <taxon>Gymnopilus</taxon>
    </lineage>
</organism>
<feature type="region of interest" description="Disordered" evidence="8">
    <location>
        <begin position="1"/>
        <end position="28"/>
    </location>
</feature>
<feature type="domain" description="TFIID subunit TAF5 NTD2" evidence="9">
    <location>
        <begin position="131"/>
        <end position="244"/>
    </location>
</feature>
<comment type="caution">
    <text evidence="10">The sequence shown here is derived from an EMBL/GenBank/DDBJ whole genome shotgun (WGS) entry which is preliminary data.</text>
</comment>
<dbReference type="InterPro" id="IPR037264">
    <property type="entry name" value="TFIID_NTD2_sf"/>
</dbReference>
<keyword evidence="6" id="KW-0539">Nucleus</keyword>
<dbReference type="PROSITE" id="PS00678">
    <property type="entry name" value="WD_REPEATS_1"/>
    <property type="match status" value="3"/>
</dbReference>
<evidence type="ECO:0000256" key="6">
    <source>
        <dbReference type="ARBA" id="ARBA00023242"/>
    </source>
</evidence>
<evidence type="ECO:0000256" key="5">
    <source>
        <dbReference type="ARBA" id="ARBA00023163"/>
    </source>
</evidence>
<evidence type="ECO:0000256" key="3">
    <source>
        <dbReference type="ARBA" id="ARBA00022737"/>
    </source>
</evidence>
<keyword evidence="3" id="KW-0677">Repeat</keyword>
<dbReference type="InterPro" id="IPR019775">
    <property type="entry name" value="WD40_repeat_CS"/>
</dbReference>
<dbReference type="SMART" id="SM00320">
    <property type="entry name" value="WD40"/>
    <property type="match status" value="6"/>
</dbReference>
<evidence type="ECO:0000313" key="10">
    <source>
        <dbReference type="EMBL" id="PPQ70497.1"/>
    </source>
</evidence>
<dbReference type="PROSITE" id="PS50294">
    <property type="entry name" value="WD_REPEATS_REGION"/>
    <property type="match status" value="5"/>
</dbReference>
<evidence type="ECO:0000259" key="9">
    <source>
        <dbReference type="Pfam" id="PF04494"/>
    </source>
</evidence>
<evidence type="ECO:0000256" key="2">
    <source>
        <dbReference type="ARBA" id="ARBA00022574"/>
    </source>
</evidence>
<dbReference type="Pfam" id="PF00400">
    <property type="entry name" value="WD40"/>
    <property type="match status" value="6"/>
</dbReference>
<keyword evidence="4" id="KW-0805">Transcription regulation</keyword>
<dbReference type="InterPro" id="IPR020472">
    <property type="entry name" value="WD40_PAC1"/>
</dbReference>
<keyword evidence="11" id="KW-1185">Reference proteome</keyword>
<dbReference type="InParanoid" id="A0A409VW75"/>
<dbReference type="InterPro" id="IPR007582">
    <property type="entry name" value="TFIID_NTD2"/>
</dbReference>
<evidence type="ECO:0000256" key="4">
    <source>
        <dbReference type="ARBA" id="ARBA00023015"/>
    </source>
</evidence>
<dbReference type="PROSITE" id="PS50082">
    <property type="entry name" value="WD_REPEATS_2"/>
    <property type="match status" value="5"/>
</dbReference>
<feature type="repeat" description="WD" evidence="7">
    <location>
        <begin position="681"/>
        <end position="716"/>
    </location>
</feature>
<evidence type="ECO:0000256" key="8">
    <source>
        <dbReference type="SAM" id="MobiDB-lite"/>
    </source>
</evidence>
<dbReference type="Pfam" id="PF04494">
    <property type="entry name" value="TFIID_NTD2"/>
    <property type="match status" value="1"/>
</dbReference>
<dbReference type="SUPFAM" id="SSF160897">
    <property type="entry name" value="Taf5 N-terminal domain-like"/>
    <property type="match status" value="1"/>
</dbReference>
<dbReference type="GO" id="GO:0006367">
    <property type="term" value="P:transcription initiation at RNA polymerase II promoter"/>
    <property type="evidence" value="ECO:0007669"/>
    <property type="project" value="TreeGrafter"/>
</dbReference>
<dbReference type="GO" id="GO:0005669">
    <property type="term" value="C:transcription factor TFIID complex"/>
    <property type="evidence" value="ECO:0007669"/>
    <property type="project" value="TreeGrafter"/>
</dbReference>
<dbReference type="CDD" id="cd00200">
    <property type="entry name" value="WD40"/>
    <property type="match status" value="1"/>
</dbReference>
<dbReference type="InterPro" id="IPR015943">
    <property type="entry name" value="WD40/YVTN_repeat-like_dom_sf"/>
</dbReference>
<dbReference type="Gene3D" id="1.25.40.500">
    <property type="entry name" value="TFIID subunit TAF5, NTD2 domain"/>
    <property type="match status" value="1"/>
</dbReference>
<dbReference type="PRINTS" id="PR00320">
    <property type="entry name" value="GPROTEINBRPT"/>
</dbReference>
<dbReference type="InterPro" id="IPR001680">
    <property type="entry name" value="WD40_rpt"/>
</dbReference>
<evidence type="ECO:0000313" key="11">
    <source>
        <dbReference type="Proteomes" id="UP000284706"/>
    </source>
</evidence>
<dbReference type="CDD" id="cd08044">
    <property type="entry name" value="TAF5_NTD2"/>
    <property type="match status" value="1"/>
</dbReference>
<dbReference type="EMBL" id="NHYE01005539">
    <property type="protein sequence ID" value="PPQ70497.1"/>
    <property type="molecule type" value="Genomic_DNA"/>
</dbReference>
<dbReference type="AlphaFoldDB" id="A0A409VW75"/>
<evidence type="ECO:0000256" key="7">
    <source>
        <dbReference type="PROSITE-ProRule" id="PRU00221"/>
    </source>
</evidence>
<gene>
    <name evidence="10" type="ORF">CVT26_014004</name>
</gene>
<comment type="subcellular location">
    <subcellularLocation>
        <location evidence="1">Nucleus</location>
    </subcellularLocation>
</comment>
<dbReference type="SUPFAM" id="SSF50978">
    <property type="entry name" value="WD40 repeat-like"/>
    <property type="match status" value="1"/>
</dbReference>
<proteinExistence type="predicted"/>
<feature type="repeat" description="WD" evidence="7">
    <location>
        <begin position="597"/>
        <end position="638"/>
    </location>
</feature>
<accession>A0A409VW75</accession>
<feature type="compositionally biased region" description="Polar residues" evidence="8">
    <location>
        <begin position="7"/>
        <end position="28"/>
    </location>
</feature>
<name>A0A409VW75_9AGAR</name>
<evidence type="ECO:0000256" key="1">
    <source>
        <dbReference type="ARBA" id="ARBA00004123"/>
    </source>
</evidence>
<feature type="repeat" description="WD" evidence="7">
    <location>
        <begin position="639"/>
        <end position="680"/>
    </location>
</feature>
<dbReference type="InterPro" id="IPR036322">
    <property type="entry name" value="WD40_repeat_dom_sf"/>
</dbReference>
<dbReference type="Gene3D" id="2.130.10.10">
    <property type="entry name" value="YVTN repeat-like/Quinoprotein amine dehydrogenase"/>
    <property type="match status" value="2"/>
</dbReference>
<protein>
    <recommendedName>
        <fullName evidence="9">TFIID subunit TAF5 NTD2 domain-containing protein</fullName>
    </recommendedName>
</protein>
<dbReference type="STRING" id="231916.A0A409VW75"/>
<reference evidence="10 11" key="1">
    <citation type="journal article" date="2018" name="Evol. Lett.">
        <title>Horizontal gene cluster transfer increased hallucinogenic mushroom diversity.</title>
        <authorList>
            <person name="Reynolds H.T."/>
            <person name="Vijayakumar V."/>
            <person name="Gluck-Thaler E."/>
            <person name="Korotkin H.B."/>
            <person name="Matheny P.B."/>
            <person name="Slot J.C."/>
        </authorList>
    </citation>
    <scope>NUCLEOTIDE SEQUENCE [LARGE SCALE GENOMIC DNA]</scope>
    <source>
        <strain evidence="10 11">SRW20</strain>
    </source>
</reference>
<dbReference type="PANTHER" id="PTHR19879">
    <property type="entry name" value="TRANSCRIPTION INITIATION FACTOR TFIID"/>
    <property type="match status" value="1"/>
</dbReference>
<dbReference type="GO" id="GO:0016251">
    <property type="term" value="F:RNA polymerase II general transcription initiation factor activity"/>
    <property type="evidence" value="ECO:0007669"/>
    <property type="project" value="TreeGrafter"/>
</dbReference>
<feature type="repeat" description="WD" evidence="7">
    <location>
        <begin position="555"/>
        <end position="596"/>
    </location>
</feature>
<dbReference type="Proteomes" id="UP000284706">
    <property type="component" value="Unassembled WGS sequence"/>
</dbReference>